<reference evidence="3" key="1">
    <citation type="journal article" date="2024" name="J Bioinform Genom">
        <title>Complete genome sequence of the type strain bacterium Sphaerochaeta associata GLS2t (VKM B-2742)t.</title>
        <authorList>
            <person name="Troshina O.Y."/>
            <person name="Tepeeva A.N."/>
            <person name="Arzamasceva V.O."/>
            <person name="Whitman W.B."/>
            <person name="Varghese N."/>
            <person name="Shapiro N."/>
            <person name="Woyke T."/>
            <person name="Kripides N.C."/>
            <person name="Vasilenko O.V."/>
        </authorList>
    </citation>
    <scope>NUCLEOTIDE SEQUENCE [LARGE SCALE GENOMIC DNA]</scope>
    <source>
        <strain evidence="3">GLS2T</strain>
    </source>
</reference>
<feature type="signal peptide" evidence="1">
    <location>
        <begin position="1"/>
        <end position="23"/>
    </location>
</feature>
<evidence type="ECO:0000256" key="1">
    <source>
        <dbReference type="SAM" id="SignalP"/>
    </source>
</evidence>
<dbReference type="Proteomes" id="UP000829708">
    <property type="component" value="Chromosome"/>
</dbReference>
<keyword evidence="1" id="KW-0732">Signal</keyword>
<sequence>MMHHIKTGCIVLLALLVSVAAFVACDFGGGDTQLGSLEIILQDRIAARTIAPLLDMEVDLWNIRANRVGSDYQIGPVDVTADTHSFTGILSGTWVVTVEAYNNDSPRVKIGEGSSTVVVQPGKMTQTSISVVPLTGNGSFTFTLDWTGNLIDSPSLEAYLTAESASVPASVAASDISITGSTATITVDEVPTGYYDFSYVLKNGMQVFAGNFHEVRILAGQESSASETVPVSPLGLSLSIVNNLRNPFEVSISSHDFVLECANSQSFFAAPADAAAYQWYLDGMMVAGADGDVFEIDGEGFPLGWHTVSVKVKQFDGSLSSDTKAFLVDPISGTGGWMELTFINIDDENDVYHFWMTSGPAEDSGFDAFGTFPEYNVPIHLEMFMEKDPDDYQMGSFMLASSVPLDIDAELDMFPLGGESWDEHMTAAFGPWGVTSDTVVLDQAYDGCLFTGKIADGYGFRKDFNAVGNFHNPVIVDNPGDEPDVLKHGDLSAVDGVSVTFSKYGTEFGSYVKGTVSGSVVSVDYRTPEQTLGVYSVTGEFVSSRGEMTTVL</sequence>
<evidence type="ECO:0000313" key="2">
    <source>
        <dbReference type="EMBL" id="UOM51499.1"/>
    </source>
</evidence>
<proteinExistence type="predicted"/>
<accession>A0ABY4DB40</accession>
<dbReference type="EMBL" id="CP094929">
    <property type="protein sequence ID" value="UOM51499.1"/>
    <property type="molecule type" value="Genomic_DNA"/>
</dbReference>
<evidence type="ECO:0008006" key="4">
    <source>
        <dbReference type="Google" id="ProtNLM"/>
    </source>
</evidence>
<protein>
    <recommendedName>
        <fullName evidence="4">Ig-like domain-containing protein</fullName>
    </recommendedName>
</protein>
<dbReference type="PROSITE" id="PS51257">
    <property type="entry name" value="PROKAR_LIPOPROTEIN"/>
    <property type="match status" value="1"/>
</dbReference>
<organism evidence="2 3">
    <name type="scientific">Sphaerochaeta associata</name>
    <dbReference type="NCBI Taxonomy" id="1129264"/>
    <lineage>
        <taxon>Bacteria</taxon>
        <taxon>Pseudomonadati</taxon>
        <taxon>Spirochaetota</taxon>
        <taxon>Spirochaetia</taxon>
        <taxon>Spirochaetales</taxon>
        <taxon>Sphaerochaetaceae</taxon>
        <taxon>Sphaerochaeta</taxon>
    </lineage>
</organism>
<name>A0ABY4DB40_9SPIR</name>
<keyword evidence="3" id="KW-1185">Reference proteome</keyword>
<evidence type="ECO:0000313" key="3">
    <source>
        <dbReference type="Proteomes" id="UP000829708"/>
    </source>
</evidence>
<feature type="chain" id="PRO_5046957884" description="Ig-like domain-containing protein" evidence="1">
    <location>
        <begin position="24"/>
        <end position="552"/>
    </location>
</feature>
<dbReference type="RefSeq" id="WP_244772884.1">
    <property type="nucleotide sequence ID" value="NZ_CP094929.1"/>
</dbReference>
<gene>
    <name evidence="2" type="ORF">MUG09_01770</name>
</gene>